<feature type="region of interest" description="Disordered" evidence="1">
    <location>
        <begin position="100"/>
        <end position="188"/>
    </location>
</feature>
<accession>A0AAV7NJ31</accession>
<dbReference type="PANTHER" id="PTHR23098">
    <property type="entry name" value="AGAP001331-PA-RELATED"/>
    <property type="match status" value="1"/>
</dbReference>
<feature type="compositionally biased region" description="Low complexity" evidence="1">
    <location>
        <begin position="113"/>
        <end position="123"/>
    </location>
</feature>
<reference evidence="3" key="1">
    <citation type="journal article" date="2022" name="bioRxiv">
        <title>Sequencing and chromosome-scale assembly of the giantPleurodeles waltlgenome.</title>
        <authorList>
            <person name="Brown T."/>
            <person name="Elewa A."/>
            <person name="Iarovenko S."/>
            <person name="Subramanian E."/>
            <person name="Araus A.J."/>
            <person name="Petzold A."/>
            <person name="Susuki M."/>
            <person name="Suzuki K.-i.T."/>
            <person name="Hayashi T."/>
            <person name="Toyoda A."/>
            <person name="Oliveira C."/>
            <person name="Osipova E."/>
            <person name="Leigh N.D."/>
            <person name="Simon A."/>
            <person name="Yun M.H."/>
        </authorList>
    </citation>
    <scope>NUCLEOTIDE SEQUENCE</scope>
    <source>
        <strain evidence="3">20211129_DDA</strain>
        <tissue evidence="3">Liver</tissue>
    </source>
</reference>
<proteinExistence type="predicted"/>
<dbReference type="EMBL" id="JANPWB010000012">
    <property type="protein sequence ID" value="KAJ1114664.1"/>
    <property type="molecule type" value="Genomic_DNA"/>
</dbReference>
<feature type="compositionally biased region" description="Low complexity" evidence="1">
    <location>
        <begin position="145"/>
        <end position="188"/>
    </location>
</feature>
<evidence type="ECO:0000313" key="4">
    <source>
        <dbReference type="Proteomes" id="UP001066276"/>
    </source>
</evidence>
<gene>
    <name evidence="3" type="ORF">NDU88_002899</name>
</gene>
<name>A0AAV7NJ31_PLEWA</name>
<dbReference type="GO" id="GO:0005634">
    <property type="term" value="C:nucleus"/>
    <property type="evidence" value="ECO:0007669"/>
    <property type="project" value="TreeGrafter"/>
</dbReference>
<sequence length="280" mass="29746">MCCCNLCLEPTMAHVTGERAPAFTSAELERLVNMVLPQYGLLDGHPDQQVSPHLKNGILRAIAKDVRTLEVYRRRSTHCRKRWEDLRQWARMTAEAQLGMASQRGRGAPSSCGAAETPATEGAASHRTQESESTDGEGISGMEGEGSTTAETGGDSSYSDTSSDGSSLVDTSVTTPATGTAAPRTNTALPAARQRVARVQSSRRVGISFTPGISGPVPVSPAALSEEAIDLLRSIFVGQSTIVNDIQGLAAQMQQTNAFLDGIHTGLAANRDRSRLWPPV</sequence>
<protein>
    <recommendedName>
        <fullName evidence="2">Myb/SANT-like DNA-binding domain-containing protein</fullName>
    </recommendedName>
</protein>
<feature type="domain" description="Myb/SANT-like DNA-binding" evidence="2">
    <location>
        <begin position="19"/>
        <end position="93"/>
    </location>
</feature>
<dbReference type="Pfam" id="PF13873">
    <property type="entry name" value="Myb_DNA-bind_5"/>
    <property type="match status" value="1"/>
</dbReference>
<dbReference type="PANTHER" id="PTHR23098:SF16">
    <property type="entry name" value="REGULATORY PROTEIN ZESTE"/>
    <property type="match status" value="1"/>
</dbReference>
<organism evidence="3 4">
    <name type="scientific">Pleurodeles waltl</name>
    <name type="common">Iberian ribbed newt</name>
    <dbReference type="NCBI Taxonomy" id="8319"/>
    <lineage>
        <taxon>Eukaryota</taxon>
        <taxon>Metazoa</taxon>
        <taxon>Chordata</taxon>
        <taxon>Craniata</taxon>
        <taxon>Vertebrata</taxon>
        <taxon>Euteleostomi</taxon>
        <taxon>Amphibia</taxon>
        <taxon>Batrachia</taxon>
        <taxon>Caudata</taxon>
        <taxon>Salamandroidea</taxon>
        <taxon>Salamandridae</taxon>
        <taxon>Pleurodelinae</taxon>
        <taxon>Pleurodeles</taxon>
    </lineage>
</organism>
<evidence type="ECO:0000259" key="2">
    <source>
        <dbReference type="Pfam" id="PF13873"/>
    </source>
</evidence>
<evidence type="ECO:0000313" key="3">
    <source>
        <dbReference type="EMBL" id="KAJ1114664.1"/>
    </source>
</evidence>
<dbReference type="AlphaFoldDB" id="A0AAV7NJ31"/>
<comment type="caution">
    <text evidence="3">The sequence shown here is derived from an EMBL/GenBank/DDBJ whole genome shotgun (WGS) entry which is preliminary data.</text>
</comment>
<keyword evidence="4" id="KW-1185">Reference proteome</keyword>
<evidence type="ECO:0000256" key="1">
    <source>
        <dbReference type="SAM" id="MobiDB-lite"/>
    </source>
</evidence>
<dbReference type="InterPro" id="IPR028002">
    <property type="entry name" value="Myb_DNA-bind_5"/>
</dbReference>
<dbReference type="Proteomes" id="UP001066276">
    <property type="component" value="Chromosome 8"/>
</dbReference>